<keyword evidence="2" id="KW-0472">Membrane</keyword>
<proteinExistence type="predicted"/>
<feature type="transmembrane region" description="Helical" evidence="2">
    <location>
        <begin position="12"/>
        <end position="31"/>
    </location>
</feature>
<name>A0A7H0SQ80_9CORY</name>
<dbReference type="EMBL" id="CP046884">
    <property type="protein sequence ID" value="QNQ90705.1"/>
    <property type="molecule type" value="Genomic_DNA"/>
</dbReference>
<dbReference type="Proteomes" id="UP000516320">
    <property type="component" value="Chromosome"/>
</dbReference>
<keyword evidence="2" id="KW-0812">Transmembrane</keyword>
<keyword evidence="2" id="KW-1133">Transmembrane helix</keyword>
<organism evidence="3 4">
    <name type="scientific">Corynebacterium poyangense</name>
    <dbReference type="NCBI Taxonomy" id="2684405"/>
    <lineage>
        <taxon>Bacteria</taxon>
        <taxon>Bacillati</taxon>
        <taxon>Actinomycetota</taxon>
        <taxon>Actinomycetes</taxon>
        <taxon>Mycobacteriales</taxon>
        <taxon>Corynebacteriaceae</taxon>
        <taxon>Corynebacterium</taxon>
    </lineage>
</organism>
<gene>
    <name evidence="3" type="ORF">GP475_08690</name>
</gene>
<protein>
    <submittedName>
        <fullName evidence="3">Uncharacterized protein</fullName>
    </submittedName>
</protein>
<reference evidence="3 4" key="1">
    <citation type="submission" date="2019-12" db="EMBL/GenBank/DDBJ databases">
        <title>Corynebacterium sp. nov., isolated from feces of the Anser Albifrons in China.</title>
        <authorList>
            <person name="Liu Q."/>
        </authorList>
    </citation>
    <scope>NUCLEOTIDE SEQUENCE [LARGE SCALE GENOMIC DNA]</scope>
    <source>
        <strain evidence="3 4">4H37-19</strain>
    </source>
</reference>
<sequence length="180" mass="20707">MHDVINLIPQGGAWTIVALLIVLIFGGPAILSMQTLTTKFSGLKALPGLRARWKREALEEDTAREAAAIAALQARVESIQKNALEEKDYLQGRIDDLREELRERDETRDQKISHLEQRLDRATTYIQYATEWAHRIGVWAKSRGLELPPPRWESFYEWEQRFTPRRDAYPREPPAAGSLD</sequence>
<keyword evidence="4" id="KW-1185">Reference proteome</keyword>
<evidence type="ECO:0000256" key="2">
    <source>
        <dbReference type="SAM" id="Phobius"/>
    </source>
</evidence>
<evidence type="ECO:0000256" key="1">
    <source>
        <dbReference type="SAM" id="Coils"/>
    </source>
</evidence>
<dbReference type="RefSeq" id="WP_187974019.1">
    <property type="nucleotide sequence ID" value="NZ_CP046884.1"/>
</dbReference>
<dbReference type="AlphaFoldDB" id="A0A7H0SQ80"/>
<feature type="coiled-coil region" evidence="1">
    <location>
        <begin position="55"/>
        <end position="100"/>
    </location>
</feature>
<keyword evidence="1" id="KW-0175">Coiled coil</keyword>
<evidence type="ECO:0000313" key="4">
    <source>
        <dbReference type="Proteomes" id="UP000516320"/>
    </source>
</evidence>
<dbReference type="KEGG" id="cpoy:GP475_08690"/>
<evidence type="ECO:0000313" key="3">
    <source>
        <dbReference type="EMBL" id="QNQ90705.1"/>
    </source>
</evidence>
<accession>A0A7H0SQ80</accession>